<keyword evidence="2" id="KW-1185">Reference proteome</keyword>
<reference evidence="1" key="1">
    <citation type="submission" date="2023-04" db="EMBL/GenBank/DDBJ databases">
        <title>A chromosome-level genome assembly of the parasitoid wasp Eretmocerus hayati.</title>
        <authorList>
            <person name="Zhong Y."/>
            <person name="Liu S."/>
            <person name="Liu Y."/>
        </authorList>
    </citation>
    <scope>NUCLEOTIDE SEQUENCE</scope>
    <source>
        <strain evidence="1">ZJU_SS_LIU_2023</strain>
    </source>
</reference>
<evidence type="ECO:0000313" key="2">
    <source>
        <dbReference type="Proteomes" id="UP001239111"/>
    </source>
</evidence>
<comment type="caution">
    <text evidence="1">The sequence shown here is derived from an EMBL/GenBank/DDBJ whole genome shotgun (WGS) entry which is preliminary data.</text>
</comment>
<organism evidence="1 2">
    <name type="scientific">Eretmocerus hayati</name>
    <dbReference type="NCBI Taxonomy" id="131215"/>
    <lineage>
        <taxon>Eukaryota</taxon>
        <taxon>Metazoa</taxon>
        <taxon>Ecdysozoa</taxon>
        <taxon>Arthropoda</taxon>
        <taxon>Hexapoda</taxon>
        <taxon>Insecta</taxon>
        <taxon>Pterygota</taxon>
        <taxon>Neoptera</taxon>
        <taxon>Endopterygota</taxon>
        <taxon>Hymenoptera</taxon>
        <taxon>Apocrita</taxon>
        <taxon>Proctotrupomorpha</taxon>
        <taxon>Chalcidoidea</taxon>
        <taxon>Aphelinidae</taxon>
        <taxon>Aphelininae</taxon>
        <taxon>Eretmocerus</taxon>
    </lineage>
</organism>
<proteinExistence type="predicted"/>
<evidence type="ECO:0000313" key="1">
    <source>
        <dbReference type="EMBL" id="KAJ8680099.1"/>
    </source>
</evidence>
<accession>A0ACC2P9X1</accession>
<dbReference type="EMBL" id="CM056742">
    <property type="protein sequence ID" value="KAJ8680099.1"/>
    <property type="molecule type" value="Genomic_DNA"/>
</dbReference>
<protein>
    <submittedName>
        <fullName evidence="1">Uncharacterized protein</fullName>
    </submittedName>
</protein>
<sequence length="468" mass="53333">MANNLKILLIIIHLLWFVLIASALDPPELVIIILSQEQGYSAAQAKLLKSNVIEQANSLERDPPQIFLSHELDVYGAWTIVPIFAYLGTGNISATWYFFCLENTAIRLGNLLKVLDKYDVNIYKNLWIGHALYDHEPTIIHHYAEHRKKFKYPNVASGFAVSKFLFKSLAERANEVITANFDFSIDASYEFSTFVLNQSKGSRLTHVSEFCVVSNKNCATYPKPFYSCGETPVKQNAFVAVKTCSKYHLERLDVIRQTWAKHAENIGFFTDELDENLVDGHVVPKTDEGHCAKTYAILKNVHPILERDQLDWLIITDDDTIMSLGRLFKMLTCYNPKDAVALGERYGYRITKIHGYDYLTGGSGVVLSKKLVEQMIKPGVCECPSATTPDDMFLFGVCLAHLGVKVTHSAAFHQARPNDYPKALLASQDPVSFHKFWMVDPKNVYKQWFYEEDLQTFPPKKFRRHTEL</sequence>
<name>A0ACC2P9X1_9HYME</name>
<gene>
    <name evidence="1" type="ORF">QAD02_015886</name>
</gene>
<dbReference type="Proteomes" id="UP001239111">
    <property type="component" value="Chromosome 2"/>
</dbReference>